<dbReference type="GO" id="GO:0006780">
    <property type="term" value="P:uroporphyrinogen III biosynthetic process"/>
    <property type="evidence" value="ECO:0007669"/>
    <property type="project" value="InterPro"/>
</dbReference>
<dbReference type="InterPro" id="IPR003754">
    <property type="entry name" value="4pyrrol_synth_uPrphyn_synth"/>
</dbReference>
<evidence type="ECO:0000313" key="2">
    <source>
        <dbReference type="EMBL" id="AFU59532.1"/>
    </source>
</evidence>
<dbReference type="AlphaFoldDB" id="K0ILK5"/>
<dbReference type="PANTHER" id="PTHR40082">
    <property type="entry name" value="BLR5956 PROTEIN"/>
    <property type="match status" value="1"/>
</dbReference>
<dbReference type="GO" id="GO:0004852">
    <property type="term" value="F:uroporphyrinogen-III synthase activity"/>
    <property type="evidence" value="ECO:0007669"/>
    <property type="project" value="UniProtKB-EC"/>
</dbReference>
<sequence>MPGLLKNKIIAITRSERDAKEFSELVSKQGGRPIALPTIEIVPKEAEVGQEFLEKLRKEKHDYCAFMSPQAVSVLFDLAGNEAVLSALKSTTVIAVGPKTKEVLQERGVKVGLVPEKFSSAGLVELLSSSIKEPAGKKIIIPRSGAANEYASEALGRLGIKVDEVLLYNVRTSATITPVWHEFASLLRQKKVDAIIFTSASNVSSFFEIMGIVSAASGSLLQLDELTKVVSIGPFTSRELEKRQIKCFQAEEHTVMGALKLATQIV</sequence>
<dbReference type="SUPFAM" id="SSF69618">
    <property type="entry name" value="HemD-like"/>
    <property type="match status" value="1"/>
</dbReference>
<organism evidence="2 3">
    <name type="scientific">Nitrososphaera gargensis (strain Ga9.2)</name>
    <dbReference type="NCBI Taxonomy" id="1237085"/>
    <lineage>
        <taxon>Archaea</taxon>
        <taxon>Nitrososphaerota</taxon>
        <taxon>Nitrososphaeria</taxon>
        <taxon>Nitrososphaerales</taxon>
        <taxon>Nitrososphaeraceae</taxon>
        <taxon>Nitrososphaera</taxon>
    </lineage>
</organism>
<dbReference type="Proteomes" id="UP000008037">
    <property type="component" value="Chromosome"/>
</dbReference>
<evidence type="ECO:0000259" key="1">
    <source>
        <dbReference type="Pfam" id="PF02602"/>
    </source>
</evidence>
<keyword evidence="3" id="KW-1185">Reference proteome</keyword>
<dbReference type="STRING" id="1237085.Ngar_c26100"/>
<dbReference type="EC" id="4.2.1.75" evidence="2"/>
<protein>
    <submittedName>
        <fullName evidence="2">Uroporphyrinogen-III synthase</fullName>
        <ecNumber evidence="2">4.2.1.75</ecNumber>
    </submittedName>
</protein>
<dbReference type="Pfam" id="PF02602">
    <property type="entry name" value="HEM4"/>
    <property type="match status" value="1"/>
</dbReference>
<accession>K0ILK5</accession>
<dbReference type="RefSeq" id="WP_015020067.1">
    <property type="nucleotide sequence ID" value="NC_018719.1"/>
</dbReference>
<name>K0ILK5_NITGG</name>
<feature type="domain" description="Tetrapyrrole biosynthesis uroporphyrinogen III synthase" evidence="1">
    <location>
        <begin position="21"/>
        <end position="258"/>
    </location>
</feature>
<dbReference type="InterPro" id="IPR039793">
    <property type="entry name" value="UROS/Hem4"/>
</dbReference>
<dbReference type="EMBL" id="CP002408">
    <property type="protein sequence ID" value="AFU59532.1"/>
    <property type="molecule type" value="Genomic_DNA"/>
</dbReference>
<gene>
    <name evidence="2" type="primary">hemD</name>
    <name evidence="2" type="ordered locus">Ngar_c26100</name>
</gene>
<dbReference type="InterPro" id="IPR036108">
    <property type="entry name" value="4pyrrol_syn_uPrphyn_synt_sf"/>
</dbReference>
<dbReference type="Gene3D" id="3.40.50.10090">
    <property type="match status" value="2"/>
</dbReference>
<dbReference type="FunCoup" id="K0ILK5">
    <property type="interactions" value="61"/>
</dbReference>
<dbReference type="KEGG" id="nga:Ngar_c26100"/>
<reference evidence="2 3" key="1">
    <citation type="journal article" date="2012" name="Environ. Microbiol.">
        <title>The genome of the ammonia-oxidizing Candidatus Nitrososphaera gargensis: insights into metabolic versatility and environmental adaptations.</title>
        <authorList>
            <person name="Spang A."/>
            <person name="Poehlein A."/>
            <person name="Offre P."/>
            <person name="Zumbragel S."/>
            <person name="Haider S."/>
            <person name="Rychlik N."/>
            <person name="Nowka B."/>
            <person name="Schmeisser C."/>
            <person name="Lebedeva E.V."/>
            <person name="Rattei T."/>
            <person name="Bohm C."/>
            <person name="Schmid M."/>
            <person name="Galushko A."/>
            <person name="Hatzenpichler R."/>
            <person name="Weinmaier T."/>
            <person name="Daniel R."/>
            <person name="Schleper C."/>
            <person name="Spieck E."/>
            <person name="Streit W."/>
            <person name="Wagner M."/>
        </authorList>
    </citation>
    <scope>NUCLEOTIDE SEQUENCE [LARGE SCALE GENOMIC DNA]</scope>
    <source>
        <strain evidence="3">Ga9.2</strain>
    </source>
</reference>
<evidence type="ECO:0000313" key="3">
    <source>
        <dbReference type="Proteomes" id="UP000008037"/>
    </source>
</evidence>
<proteinExistence type="predicted"/>
<keyword evidence="2" id="KW-0456">Lyase</keyword>
<dbReference type="InParanoid" id="K0ILK5"/>
<dbReference type="PANTHER" id="PTHR40082:SF1">
    <property type="entry name" value="BLR5956 PROTEIN"/>
    <property type="match status" value="1"/>
</dbReference>
<dbReference type="CDD" id="cd06578">
    <property type="entry name" value="HemD"/>
    <property type="match status" value="1"/>
</dbReference>
<dbReference type="HOGENOM" id="CLU_011276_9_5_2"/>
<dbReference type="OrthoDB" id="15395at2157"/>
<dbReference type="GeneID" id="13794629"/>